<feature type="transmembrane region" description="Helical" evidence="1">
    <location>
        <begin position="161"/>
        <end position="183"/>
    </location>
</feature>
<dbReference type="GeneID" id="301841749"/>
<dbReference type="AlphaFoldDB" id="A0A3N2GN29"/>
<comment type="caution">
    <text evidence="2">The sequence shown here is derived from an EMBL/GenBank/DDBJ whole genome shotgun (WGS) entry which is preliminary data.</text>
</comment>
<dbReference type="EMBL" id="RKHY01000001">
    <property type="protein sequence ID" value="ROS37992.1"/>
    <property type="molecule type" value="Genomic_DNA"/>
</dbReference>
<dbReference type="Proteomes" id="UP000274843">
    <property type="component" value="Unassembled WGS sequence"/>
</dbReference>
<keyword evidence="1" id="KW-0812">Transmembrane</keyword>
<protein>
    <submittedName>
        <fullName evidence="2">Uncharacterized protein</fullName>
    </submittedName>
</protein>
<feature type="transmembrane region" description="Helical" evidence="1">
    <location>
        <begin position="43"/>
        <end position="63"/>
    </location>
</feature>
<feature type="transmembrane region" description="Helical" evidence="1">
    <location>
        <begin position="127"/>
        <end position="149"/>
    </location>
</feature>
<keyword evidence="3" id="KW-1185">Reference proteome</keyword>
<gene>
    <name evidence="2" type="ORF">EDD35_0256</name>
</gene>
<proteinExistence type="predicted"/>
<sequence>MTVGELVERARRWQAGIADSTTWHAALLKAIAFEVAQHARNRLALSLVVFFIPCWLAIVRTVIPSRPIEYQSRIAPAPITVDASELALISGALNALTLIIGFMLFASVRRAREFDQRLVLAGFPRPVLLLAKLAGLVLVATVVSGYASIVMGFYCDPYSGGMLFLSLLSAGLTYGGLGVALGVAVPTELAGMFVIIMVSLVDVMVQNPVINPGKDQAVLRFLPTYGPMQSGVAATFTDSASFGYLMLGPLWLLVFAAFGLGAFHLRTKDHSRHTGGPGEPEAAVVTVRLRADGTLEVESRRGPVMVCTEQPAPLRMPEWLPLSEKSLGSASAAPGG</sequence>
<accession>A0A3N2GN29</accession>
<feature type="transmembrane region" description="Helical" evidence="1">
    <location>
        <begin position="242"/>
        <end position="263"/>
    </location>
</feature>
<evidence type="ECO:0000313" key="3">
    <source>
        <dbReference type="Proteomes" id="UP000274843"/>
    </source>
</evidence>
<organism evidence="2 3">
    <name type="scientific">Amycolatopsis thermoflava</name>
    <dbReference type="NCBI Taxonomy" id="84480"/>
    <lineage>
        <taxon>Bacteria</taxon>
        <taxon>Bacillati</taxon>
        <taxon>Actinomycetota</taxon>
        <taxon>Actinomycetes</taxon>
        <taxon>Pseudonocardiales</taxon>
        <taxon>Pseudonocardiaceae</taxon>
        <taxon>Amycolatopsis</taxon>
        <taxon>Amycolatopsis methanolica group</taxon>
    </lineage>
</organism>
<name>A0A3N2GN29_9PSEU</name>
<evidence type="ECO:0000256" key="1">
    <source>
        <dbReference type="SAM" id="Phobius"/>
    </source>
</evidence>
<keyword evidence="1" id="KW-0472">Membrane</keyword>
<keyword evidence="1" id="KW-1133">Transmembrane helix</keyword>
<evidence type="ECO:0000313" key="2">
    <source>
        <dbReference type="EMBL" id="ROS37992.1"/>
    </source>
</evidence>
<dbReference type="RefSeq" id="WP_123682533.1">
    <property type="nucleotide sequence ID" value="NZ_RKHY01000001.1"/>
</dbReference>
<feature type="transmembrane region" description="Helical" evidence="1">
    <location>
        <begin position="190"/>
        <end position="210"/>
    </location>
</feature>
<reference evidence="2 3" key="1">
    <citation type="submission" date="2018-11" db="EMBL/GenBank/DDBJ databases">
        <title>Sequencing the genomes of 1000 actinobacteria strains.</title>
        <authorList>
            <person name="Klenk H.-P."/>
        </authorList>
    </citation>
    <scope>NUCLEOTIDE SEQUENCE [LARGE SCALE GENOMIC DNA]</scope>
    <source>
        <strain evidence="2 3">DSM 44348</strain>
    </source>
</reference>
<feature type="transmembrane region" description="Helical" evidence="1">
    <location>
        <begin position="86"/>
        <end position="106"/>
    </location>
</feature>